<feature type="binding site" evidence="7">
    <location>
        <position position="325"/>
    </location>
    <ligand>
        <name>substrate</name>
    </ligand>
</feature>
<evidence type="ECO:0000313" key="11">
    <source>
        <dbReference type="Proteomes" id="UP000000771"/>
    </source>
</evidence>
<evidence type="ECO:0000256" key="4">
    <source>
        <dbReference type="ARBA" id="ARBA00022857"/>
    </source>
</evidence>
<accession>C7M0D6</accession>
<dbReference type="HOGENOM" id="CLU_013524_5_0_11"/>
<comment type="catalytic activity">
    <reaction evidence="7">
        <text>D-glucose 6-phosphate + NADP(+) = 6-phospho-D-glucono-1,5-lactone + NADPH + H(+)</text>
        <dbReference type="Rhea" id="RHEA:15841"/>
        <dbReference type="ChEBI" id="CHEBI:15378"/>
        <dbReference type="ChEBI" id="CHEBI:57783"/>
        <dbReference type="ChEBI" id="CHEBI:57955"/>
        <dbReference type="ChEBI" id="CHEBI:58349"/>
        <dbReference type="ChEBI" id="CHEBI:61548"/>
        <dbReference type="EC" id="1.1.1.49"/>
    </reaction>
</comment>
<evidence type="ECO:0000313" key="10">
    <source>
        <dbReference type="EMBL" id="ACU54444.1"/>
    </source>
</evidence>
<reference evidence="10 11" key="1">
    <citation type="journal article" date="2009" name="Stand. Genomic Sci.">
        <title>Complete genome sequence of Acidimicrobium ferrooxidans type strain (ICP).</title>
        <authorList>
            <person name="Clum A."/>
            <person name="Nolan M."/>
            <person name="Lang E."/>
            <person name="Glavina Del Rio T."/>
            <person name="Tice H."/>
            <person name="Copeland A."/>
            <person name="Cheng J.F."/>
            <person name="Lucas S."/>
            <person name="Chen F."/>
            <person name="Bruce D."/>
            <person name="Goodwin L."/>
            <person name="Pitluck S."/>
            <person name="Ivanova N."/>
            <person name="Mavrommatis K."/>
            <person name="Mikhailova N."/>
            <person name="Pati A."/>
            <person name="Chen A."/>
            <person name="Palaniappan K."/>
            <person name="Goker M."/>
            <person name="Spring S."/>
            <person name="Land M."/>
            <person name="Hauser L."/>
            <person name="Chang Y.J."/>
            <person name="Jeffries C.C."/>
            <person name="Chain P."/>
            <person name="Bristow J."/>
            <person name="Eisen J.A."/>
            <person name="Markowitz V."/>
            <person name="Hugenholtz P."/>
            <person name="Kyrpides N.C."/>
            <person name="Klenk H.P."/>
            <person name="Lapidus A."/>
        </authorList>
    </citation>
    <scope>NUCLEOTIDE SEQUENCE [LARGE SCALE GENOMIC DNA]</scope>
    <source>
        <strain evidence="11">DSM 10331 / JCM 15462 / NBRC 103882 / ICP</strain>
    </source>
</reference>
<keyword evidence="4 7" id="KW-0521">NADP</keyword>
<dbReference type="KEGG" id="afo:Afer_1521"/>
<dbReference type="EMBL" id="CP001631">
    <property type="protein sequence ID" value="ACU54444.1"/>
    <property type="molecule type" value="Genomic_DNA"/>
</dbReference>
<dbReference type="GO" id="GO:0004345">
    <property type="term" value="F:glucose-6-phosphate dehydrogenase activity"/>
    <property type="evidence" value="ECO:0007669"/>
    <property type="project" value="UniProtKB-UniRule"/>
</dbReference>
<dbReference type="GO" id="GO:0050661">
    <property type="term" value="F:NADP binding"/>
    <property type="evidence" value="ECO:0007669"/>
    <property type="project" value="UniProtKB-UniRule"/>
</dbReference>
<dbReference type="NCBIfam" id="NF009492">
    <property type="entry name" value="PRK12853.1-3"/>
    <property type="match status" value="1"/>
</dbReference>
<dbReference type="GO" id="GO:0006006">
    <property type="term" value="P:glucose metabolic process"/>
    <property type="evidence" value="ECO:0007669"/>
    <property type="project" value="UniProtKB-KW"/>
</dbReference>
<dbReference type="Proteomes" id="UP000000771">
    <property type="component" value="Chromosome"/>
</dbReference>
<feature type="binding site" evidence="7">
    <location>
        <begin position="94"/>
        <end position="95"/>
    </location>
    <ligand>
        <name>NADP(+)</name>
        <dbReference type="ChEBI" id="CHEBI:58349"/>
    </ligand>
</feature>
<evidence type="ECO:0000256" key="7">
    <source>
        <dbReference type="HAMAP-Rule" id="MF_00966"/>
    </source>
</evidence>
<dbReference type="Gene3D" id="3.40.50.720">
    <property type="entry name" value="NAD(P)-binding Rossmann-like Domain"/>
    <property type="match status" value="1"/>
</dbReference>
<comment type="pathway">
    <text evidence="1 7">Carbohydrate degradation; pentose phosphate pathway; D-ribulose 5-phosphate from D-glucose 6-phosphate (oxidative stage): step 1/3.</text>
</comment>
<dbReference type="InterPro" id="IPR019796">
    <property type="entry name" value="G6P_DH_AS"/>
</dbReference>
<dbReference type="PROSITE" id="PS00069">
    <property type="entry name" value="G6P_DEHYDROGENASE"/>
    <property type="match status" value="1"/>
</dbReference>
<dbReference type="SUPFAM" id="SSF51735">
    <property type="entry name" value="NAD(P)-binding Rossmann-fold domains"/>
    <property type="match status" value="1"/>
</dbReference>
<keyword evidence="6 7" id="KW-0119">Carbohydrate metabolism</keyword>
<dbReference type="PRINTS" id="PR00079">
    <property type="entry name" value="G6PDHDRGNASE"/>
</dbReference>
<feature type="active site" description="Proton acceptor" evidence="7">
    <location>
        <position position="239"/>
    </location>
</feature>
<keyword evidence="11" id="KW-1185">Reference proteome</keyword>
<comment type="caution">
    <text evidence="7">Lacks conserved residue(s) required for the propagation of feature annotation.</text>
</comment>
<sequence>MGGAAAPLGGGSFVDVFVIFGVSGDLARKMTFPSLYRLEERGALDFPIVGVALDDWSTGDLETRMRESVSSQIADAKPSVVDRLGRRLRYVRGDFTSRDTVDALRSAVGRVHQALVYLEIPPALFAPVIENLQREPIASEVTYLIEKPFGHDLASAQALNERLHRVVDEQSILRIDHFLGKQPLADLVHLRFANEVLEPLWRREHVEEIQVTMAEDFGVEDRGSFYDPVGALRDVVVNHLLQLLALVLMEPPSRPGADGLWDARVAVLREMDLIEPSRVVRGQYEGYRSIPGVGADSTTETFIALALGVHSWRWDGVPVVVRAGKALPVTATEVRLVLRRPPRLGALGLPEHLEANEIILRIDPDSALRVTLQSLDAEERHLAPVHLDLSFRAELGRSPEPYEVLFLAALEGDRARFAREDVVEEAWRIVDPILAHPNPVVPYRRGSWGPDGVVALTRGHRGFRDPWLGA</sequence>
<dbReference type="InterPro" id="IPR022674">
    <property type="entry name" value="G6P_DH_NAD-bd"/>
</dbReference>
<evidence type="ECO:0000256" key="3">
    <source>
        <dbReference type="ARBA" id="ARBA00022526"/>
    </source>
</evidence>
<dbReference type="UniPathway" id="UPA00115">
    <property type="reaction ID" value="UER00408"/>
</dbReference>
<evidence type="ECO:0000259" key="8">
    <source>
        <dbReference type="Pfam" id="PF00479"/>
    </source>
</evidence>
<dbReference type="GO" id="GO:0005829">
    <property type="term" value="C:cytosol"/>
    <property type="evidence" value="ECO:0007669"/>
    <property type="project" value="TreeGrafter"/>
</dbReference>
<dbReference type="HAMAP" id="MF_00966">
    <property type="entry name" value="G6PD"/>
    <property type="match status" value="1"/>
</dbReference>
<dbReference type="GO" id="GO:0009051">
    <property type="term" value="P:pentose-phosphate shunt, oxidative branch"/>
    <property type="evidence" value="ECO:0007669"/>
    <property type="project" value="TreeGrafter"/>
</dbReference>
<comment type="similarity">
    <text evidence="2 7">Belongs to the glucose-6-phosphate dehydrogenase family.</text>
</comment>
<keyword evidence="5 7" id="KW-0560">Oxidoreductase</keyword>
<gene>
    <name evidence="7" type="primary">zwf</name>
    <name evidence="10" type="ordered locus">Afer_1521</name>
</gene>
<evidence type="ECO:0000256" key="5">
    <source>
        <dbReference type="ARBA" id="ARBA00023002"/>
    </source>
</evidence>
<feature type="binding site" evidence="7">
    <location>
        <position position="181"/>
    </location>
    <ligand>
        <name>substrate</name>
    </ligand>
</feature>
<evidence type="ECO:0000256" key="2">
    <source>
        <dbReference type="ARBA" id="ARBA00009975"/>
    </source>
</evidence>
<dbReference type="SUPFAM" id="SSF55347">
    <property type="entry name" value="Glyceraldehyde-3-phosphate dehydrogenase-like, C-terminal domain"/>
    <property type="match status" value="1"/>
</dbReference>
<dbReference type="Pfam" id="PF00479">
    <property type="entry name" value="G6PD_N"/>
    <property type="match status" value="1"/>
</dbReference>
<evidence type="ECO:0000259" key="9">
    <source>
        <dbReference type="Pfam" id="PF02781"/>
    </source>
</evidence>
<dbReference type="AlphaFoldDB" id="C7M0D6"/>
<proteinExistence type="inferred from homology"/>
<feature type="domain" description="Glucose-6-phosphate dehydrogenase C-terminal" evidence="9">
    <location>
        <begin position="189"/>
        <end position="458"/>
    </location>
</feature>
<feature type="binding site" evidence="7">
    <location>
        <position position="147"/>
    </location>
    <ligand>
        <name>NADP(+)</name>
        <dbReference type="ChEBI" id="CHEBI:58349"/>
    </ligand>
</feature>
<feature type="binding site" evidence="7">
    <location>
        <position position="215"/>
    </location>
    <ligand>
        <name>substrate</name>
    </ligand>
</feature>
<dbReference type="PIRSF" id="PIRSF000110">
    <property type="entry name" value="G6PD"/>
    <property type="match status" value="1"/>
</dbReference>
<comment type="function">
    <text evidence="7">Catalyzes the oxidation of glucose 6-phosphate to 6-phosphogluconolactone.</text>
</comment>
<dbReference type="STRING" id="525909.Afer_1521"/>
<dbReference type="RefSeq" id="WP_015798923.1">
    <property type="nucleotide sequence ID" value="NC_013124.1"/>
</dbReference>
<keyword evidence="3 7" id="KW-0313">Glucose metabolism</keyword>
<dbReference type="eggNOG" id="COG0364">
    <property type="taxonomic scope" value="Bacteria"/>
</dbReference>
<dbReference type="PANTHER" id="PTHR23429:SF0">
    <property type="entry name" value="GLUCOSE-6-PHOSPHATE 1-DEHYDROGENASE"/>
    <property type="match status" value="1"/>
</dbReference>
<dbReference type="Gene3D" id="3.30.360.10">
    <property type="entry name" value="Dihydrodipicolinate Reductase, domain 2"/>
    <property type="match status" value="1"/>
</dbReference>
<dbReference type="InterPro" id="IPR022675">
    <property type="entry name" value="G6P_DH_C"/>
</dbReference>
<dbReference type="NCBIfam" id="TIGR00871">
    <property type="entry name" value="zwf"/>
    <property type="match status" value="1"/>
</dbReference>
<evidence type="ECO:0000256" key="1">
    <source>
        <dbReference type="ARBA" id="ARBA00004937"/>
    </source>
</evidence>
<protein>
    <recommendedName>
        <fullName evidence="7">Glucose-6-phosphate 1-dehydrogenase</fullName>
        <shortName evidence="7">G6PD</shortName>
        <ecNumber evidence="7">1.1.1.49</ecNumber>
    </recommendedName>
</protein>
<feature type="binding site" evidence="7">
    <location>
        <position position="177"/>
    </location>
    <ligand>
        <name>substrate</name>
    </ligand>
</feature>
<name>C7M0D6_ACIFD</name>
<dbReference type="EC" id="1.1.1.49" evidence="7"/>
<feature type="domain" description="Glucose-6-phosphate dehydrogenase NAD-binding" evidence="8">
    <location>
        <begin position="18"/>
        <end position="182"/>
    </location>
</feature>
<dbReference type="InterPro" id="IPR001282">
    <property type="entry name" value="G6P_DH"/>
</dbReference>
<evidence type="ECO:0000256" key="6">
    <source>
        <dbReference type="ARBA" id="ARBA00023277"/>
    </source>
</evidence>
<organism evidence="10 11">
    <name type="scientific">Acidimicrobium ferrooxidans (strain DSM 10331 / JCM 15462 / NBRC 103882 / ICP)</name>
    <dbReference type="NCBI Taxonomy" id="525909"/>
    <lineage>
        <taxon>Bacteria</taxon>
        <taxon>Bacillati</taxon>
        <taxon>Actinomycetota</taxon>
        <taxon>Acidimicrobiia</taxon>
        <taxon>Acidimicrobiales</taxon>
        <taxon>Acidimicrobiaceae</taxon>
        <taxon>Acidimicrobium</taxon>
    </lineage>
</organism>
<dbReference type="InterPro" id="IPR036291">
    <property type="entry name" value="NAD(P)-bd_dom_sf"/>
</dbReference>
<feature type="binding site" evidence="7">
    <location>
        <position position="234"/>
    </location>
    <ligand>
        <name>substrate</name>
    </ligand>
</feature>
<dbReference type="PANTHER" id="PTHR23429">
    <property type="entry name" value="GLUCOSE-6-PHOSPHATE 1-DEHYDROGENASE G6PD"/>
    <property type="match status" value="1"/>
</dbReference>
<dbReference type="Pfam" id="PF02781">
    <property type="entry name" value="G6PD_C"/>
    <property type="match status" value="1"/>
</dbReference>